<reference evidence="1 2" key="1">
    <citation type="submission" date="2015-01" db="EMBL/GenBank/DDBJ databases">
        <title>Evolution of Trichinella species and genotypes.</title>
        <authorList>
            <person name="Korhonen P.K."/>
            <person name="Edoardo P."/>
            <person name="Giuseppe L.R."/>
            <person name="Gasser R.B."/>
        </authorList>
    </citation>
    <scope>NUCLEOTIDE SEQUENCE [LARGE SCALE GENOMIC DNA]</scope>
    <source>
        <strain evidence="1">ISS417</strain>
    </source>
</reference>
<organism evidence="1 2">
    <name type="scientific">Trichinella murrelli</name>
    <dbReference type="NCBI Taxonomy" id="144512"/>
    <lineage>
        <taxon>Eukaryota</taxon>
        <taxon>Metazoa</taxon>
        <taxon>Ecdysozoa</taxon>
        <taxon>Nematoda</taxon>
        <taxon>Enoplea</taxon>
        <taxon>Dorylaimia</taxon>
        <taxon>Trichinellida</taxon>
        <taxon>Trichinellidae</taxon>
        <taxon>Trichinella</taxon>
    </lineage>
</organism>
<proteinExistence type="predicted"/>
<gene>
    <name evidence="1" type="ORF">T05_7643</name>
</gene>
<accession>A0A0V0SWI5</accession>
<sequence>MRVTILSSLDLVILLVDSNYEILDLYEIKTAKCSSFNST</sequence>
<protein>
    <submittedName>
        <fullName evidence="1">Uncharacterized protein</fullName>
    </submittedName>
</protein>
<name>A0A0V0SWI5_9BILA</name>
<dbReference type="Proteomes" id="UP000055048">
    <property type="component" value="Unassembled WGS sequence"/>
</dbReference>
<evidence type="ECO:0000313" key="1">
    <source>
        <dbReference type="EMBL" id="KRX31086.1"/>
    </source>
</evidence>
<comment type="caution">
    <text evidence="1">The sequence shown here is derived from an EMBL/GenBank/DDBJ whole genome shotgun (WGS) entry which is preliminary data.</text>
</comment>
<evidence type="ECO:0000313" key="2">
    <source>
        <dbReference type="Proteomes" id="UP000055048"/>
    </source>
</evidence>
<keyword evidence="2" id="KW-1185">Reference proteome</keyword>
<dbReference type="AlphaFoldDB" id="A0A0V0SWI5"/>
<dbReference type="EMBL" id="JYDJ01001990">
    <property type="protein sequence ID" value="KRX31086.1"/>
    <property type="molecule type" value="Genomic_DNA"/>
</dbReference>